<dbReference type="OrthoDB" id="10594724at2759"/>
<organism evidence="2 3">
    <name type="scientific">Dissostichus mawsoni</name>
    <name type="common">Antarctic cod</name>
    <dbReference type="NCBI Taxonomy" id="36200"/>
    <lineage>
        <taxon>Eukaryota</taxon>
        <taxon>Metazoa</taxon>
        <taxon>Chordata</taxon>
        <taxon>Craniata</taxon>
        <taxon>Vertebrata</taxon>
        <taxon>Euteleostomi</taxon>
        <taxon>Actinopterygii</taxon>
        <taxon>Neopterygii</taxon>
        <taxon>Teleostei</taxon>
        <taxon>Neoteleostei</taxon>
        <taxon>Acanthomorphata</taxon>
        <taxon>Eupercaria</taxon>
        <taxon>Perciformes</taxon>
        <taxon>Notothenioidei</taxon>
        <taxon>Nototheniidae</taxon>
        <taxon>Dissostichus</taxon>
    </lineage>
</organism>
<feature type="region of interest" description="Disordered" evidence="1">
    <location>
        <begin position="357"/>
        <end position="387"/>
    </location>
</feature>
<evidence type="ECO:0000313" key="3">
    <source>
        <dbReference type="Proteomes" id="UP000518266"/>
    </source>
</evidence>
<evidence type="ECO:0000313" key="2">
    <source>
        <dbReference type="EMBL" id="KAF3841526.1"/>
    </source>
</evidence>
<proteinExistence type="predicted"/>
<accession>A0A7J5XWN8</accession>
<dbReference type="EMBL" id="JAAKFY010000020">
    <property type="protein sequence ID" value="KAF3841526.1"/>
    <property type="molecule type" value="Genomic_DNA"/>
</dbReference>
<feature type="compositionally biased region" description="Basic and acidic residues" evidence="1">
    <location>
        <begin position="150"/>
        <end position="160"/>
    </location>
</feature>
<keyword evidence="3" id="KW-1185">Reference proteome</keyword>
<dbReference type="Proteomes" id="UP000518266">
    <property type="component" value="Unassembled WGS sequence"/>
</dbReference>
<gene>
    <name evidence="2" type="ORF">F7725_007388</name>
</gene>
<protein>
    <submittedName>
        <fullName evidence="2">Uncharacterized protein</fullName>
    </submittedName>
</protein>
<dbReference type="AlphaFoldDB" id="A0A7J5XWN8"/>
<comment type="caution">
    <text evidence="2">The sequence shown here is derived from an EMBL/GenBank/DDBJ whole genome shotgun (WGS) entry which is preliminary data.</text>
</comment>
<sequence>MKSSPAERMDDGGWDLTCMTVDDKKNHQLSFKVLSAAASKRLFSLQLTTLPCAAPRIVMMSTRLSFPSSLASTTSSASSIAASSRSSISSWWCAHLWGRQGAQCPHFTIGHQVSYVGSQEEQQDIEVVQWAAQSPAVEEVKGREDLVDRYKGGVPDKEANQAEEDDRSQQDINGTIGHAYHLENQLANHFTLNQFRNPVLISQHSSADKAAELVLQEGGEVEVGQVETGSCHEGQKEEAPQEKHANKEIGVLFAPQFGLKCERVLCVLTHINDALGHSNGAVVRIVQFVNYEKQVGAQCWHDELAPEQSRQTELLTQGDLAGEGHAHQHERQAHRHKLDDLVQRKLQLQVAEPVQPRAALQQGVRQHGLGRDLGDGHFELLPSDKKK</sequence>
<evidence type="ECO:0000256" key="1">
    <source>
        <dbReference type="SAM" id="MobiDB-lite"/>
    </source>
</evidence>
<feature type="region of interest" description="Disordered" evidence="1">
    <location>
        <begin position="150"/>
        <end position="169"/>
    </location>
</feature>
<feature type="compositionally biased region" description="Basic and acidic residues" evidence="1">
    <location>
        <begin position="369"/>
        <end position="387"/>
    </location>
</feature>
<name>A0A7J5XWN8_DISMA</name>
<feature type="non-terminal residue" evidence="2">
    <location>
        <position position="1"/>
    </location>
</feature>
<reference evidence="2 3" key="1">
    <citation type="submission" date="2020-03" db="EMBL/GenBank/DDBJ databases">
        <title>Dissostichus mawsoni Genome sequencing and assembly.</title>
        <authorList>
            <person name="Park H."/>
        </authorList>
    </citation>
    <scope>NUCLEOTIDE SEQUENCE [LARGE SCALE GENOMIC DNA]</scope>
    <source>
        <strain evidence="2">DM0001</strain>
        <tissue evidence="2">Muscle</tissue>
    </source>
</reference>